<dbReference type="OrthoDB" id="2084556at2"/>
<evidence type="ECO:0000313" key="1">
    <source>
        <dbReference type="EMBL" id="AXI07546.1"/>
    </source>
</evidence>
<protein>
    <submittedName>
        <fullName evidence="1">DUF2757 domain-containing protein</fullName>
    </submittedName>
</protein>
<dbReference type="InterPro" id="IPR020115">
    <property type="entry name" value="Fin"/>
</dbReference>
<keyword evidence="2" id="KW-1185">Reference proteome</keyword>
<proteinExistence type="predicted"/>
<dbReference type="KEGG" id="ocn:CUC15_00310"/>
<gene>
    <name evidence="1" type="ORF">CUC15_00310</name>
</gene>
<organism evidence="1 2">
    <name type="scientific">Oceanobacillus zhaokaii</name>
    <dbReference type="NCBI Taxonomy" id="2052660"/>
    <lineage>
        <taxon>Bacteria</taxon>
        <taxon>Bacillati</taxon>
        <taxon>Bacillota</taxon>
        <taxon>Bacilli</taxon>
        <taxon>Bacillales</taxon>
        <taxon>Bacillaceae</taxon>
        <taxon>Oceanobacillus</taxon>
    </lineage>
</organism>
<dbReference type="AlphaFoldDB" id="A0A345PC16"/>
<sequence>MSIIYNCRHCGQEIAKLDQKMIDTTMLGLDQLSMKEKEEMIQYKDNGDVDVQTICEDCQETLGHHPHYHELDFFIQ</sequence>
<accession>A0A345PC16</accession>
<name>A0A345PC16_9BACI</name>
<dbReference type="GO" id="GO:0010468">
    <property type="term" value="P:regulation of gene expression"/>
    <property type="evidence" value="ECO:0007669"/>
    <property type="project" value="InterPro"/>
</dbReference>
<dbReference type="Pfam" id="PF10955">
    <property type="entry name" value="Fin"/>
    <property type="match status" value="1"/>
</dbReference>
<evidence type="ECO:0000313" key="2">
    <source>
        <dbReference type="Proteomes" id="UP000253908"/>
    </source>
</evidence>
<dbReference type="Proteomes" id="UP000253908">
    <property type="component" value="Chromosome"/>
</dbReference>
<dbReference type="EMBL" id="CP024848">
    <property type="protein sequence ID" value="AXI07546.1"/>
    <property type="molecule type" value="Genomic_DNA"/>
</dbReference>
<dbReference type="RefSeq" id="WP_114914842.1">
    <property type="nucleotide sequence ID" value="NZ_CP024848.1"/>
</dbReference>
<reference evidence="2" key="1">
    <citation type="submission" date="2017-11" db="EMBL/GenBank/DDBJ databases">
        <authorList>
            <person name="Zhu W."/>
        </authorList>
    </citation>
    <scope>NUCLEOTIDE SEQUENCE [LARGE SCALE GENOMIC DNA]</scope>
    <source>
        <strain evidence="2">160</strain>
    </source>
</reference>